<protein>
    <submittedName>
        <fullName evidence="1">Uncharacterized protein</fullName>
    </submittedName>
</protein>
<dbReference type="GeneID" id="63803518"/>
<evidence type="ECO:0000313" key="1">
    <source>
        <dbReference type="EMBL" id="ORX72288.1"/>
    </source>
</evidence>
<accession>A0A1Y1WG21</accession>
<feature type="non-terminal residue" evidence="1">
    <location>
        <position position="58"/>
    </location>
</feature>
<gene>
    <name evidence="1" type="ORF">DL89DRAFT_265885</name>
</gene>
<dbReference type="Proteomes" id="UP000193922">
    <property type="component" value="Unassembled WGS sequence"/>
</dbReference>
<name>A0A1Y1WG21_9FUNG</name>
<dbReference type="RefSeq" id="XP_040745712.1">
    <property type="nucleotide sequence ID" value="XM_040886870.1"/>
</dbReference>
<sequence>MPPPPPPPLCHSPPTCPPSLVKSRLCSRISPQRTRTARTAHRTAYFEPRRLFSSNVAL</sequence>
<dbReference type="AlphaFoldDB" id="A0A1Y1WG21"/>
<organism evidence="1 2">
    <name type="scientific">Linderina pennispora</name>
    <dbReference type="NCBI Taxonomy" id="61395"/>
    <lineage>
        <taxon>Eukaryota</taxon>
        <taxon>Fungi</taxon>
        <taxon>Fungi incertae sedis</taxon>
        <taxon>Zoopagomycota</taxon>
        <taxon>Kickxellomycotina</taxon>
        <taxon>Kickxellomycetes</taxon>
        <taxon>Kickxellales</taxon>
        <taxon>Kickxellaceae</taxon>
        <taxon>Linderina</taxon>
    </lineage>
</organism>
<keyword evidence="2" id="KW-1185">Reference proteome</keyword>
<comment type="caution">
    <text evidence="1">The sequence shown here is derived from an EMBL/GenBank/DDBJ whole genome shotgun (WGS) entry which is preliminary data.</text>
</comment>
<reference evidence="1 2" key="1">
    <citation type="submission" date="2016-07" db="EMBL/GenBank/DDBJ databases">
        <title>Pervasive Adenine N6-methylation of Active Genes in Fungi.</title>
        <authorList>
            <consortium name="DOE Joint Genome Institute"/>
            <person name="Mondo S.J."/>
            <person name="Dannebaum R.O."/>
            <person name="Kuo R.C."/>
            <person name="Labutti K."/>
            <person name="Haridas S."/>
            <person name="Kuo A."/>
            <person name="Salamov A."/>
            <person name="Ahrendt S.R."/>
            <person name="Lipzen A."/>
            <person name="Sullivan W."/>
            <person name="Andreopoulos W.B."/>
            <person name="Clum A."/>
            <person name="Lindquist E."/>
            <person name="Daum C."/>
            <person name="Ramamoorthy G.K."/>
            <person name="Gryganskyi A."/>
            <person name="Culley D."/>
            <person name="Magnuson J.K."/>
            <person name="James T.Y."/>
            <person name="O'Malley M.A."/>
            <person name="Stajich J.E."/>
            <person name="Spatafora J.W."/>
            <person name="Visel A."/>
            <person name="Grigoriev I.V."/>
        </authorList>
    </citation>
    <scope>NUCLEOTIDE SEQUENCE [LARGE SCALE GENOMIC DNA]</scope>
    <source>
        <strain evidence="1 2">ATCC 12442</strain>
    </source>
</reference>
<proteinExistence type="predicted"/>
<evidence type="ECO:0000313" key="2">
    <source>
        <dbReference type="Proteomes" id="UP000193922"/>
    </source>
</evidence>
<dbReference type="EMBL" id="MCFD01000003">
    <property type="protein sequence ID" value="ORX72288.1"/>
    <property type="molecule type" value="Genomic_DNA"/>
</dbReference>